<evidence type="ECO:0000259" key="4">
    <source>
        <dbReference type="Pfam" id="PF00814"/>
    </source>
</evidence>
<sequence length="229" mass="24770">MSTLLALDASSSACSVALWHRGTILGEHVIAPREHTQRLMPMVDRLMSEAGLSLSQLDALAYGRGPGSFTGIRIAAGTVQGLAYGLDRPIVPVSTLETLALGAARQHGVTHVVPAFDARMNELYVAAFEVNVKTYQLRCCLEERVCAPQALEAAMFEGTRWFGAGSGWTLRERLSLEVAQCVIDDNNTLEPDARDMVCLAQKGLDAGNAVAPHEATPIYLRDQVASRRH</sequence>
<evidence type="ECO:0000313" key="6">
    <source>
        <dbReference type="Proteomes" id="UP001269375"/>
    </source>
</evidence>
<feature type="domain" description="Gcp-like" evidence="4">
    <location>
        <begin position="30"/>
        <end position="225"/>
    </location>
</feature>
<keyword evidence="6" id="KW-1185">Reference proteome</keyword>
<dbReference type="PANTHER" id="PTHR11735:SF11">
    <property type="entry name" value="TRNA THREONYLCARBAMOYLADENOSINE BIOSYNTHESIS PROTEIN TSAB"/>
    <property type="match status" value="1"/>
</dbReference>
<accession>A0ABU1GTT4</accession>
<dbReference type="EMBL" id="JARWAO010000002">
    <property type="protein sequence ID" value="MDR5895429.1"/>
    <property type="molecule type" value="Genomic_DNA"/>
</dbReference>
<dbReference type="RefSeq" id="WP_251591257.1">
    <property type="nucleotide sequence ID" value="NZ_JAMLJI010000001.1"/>
</dbReference>
<dbReference type="Gene3D" id="3.30.420.40">
    <property type="match status" value="2"/>
</dbReference>
<dbReference type="Proteomes" id="UP001269375">
    <property type="component" value="Unassembled WGS sequence"/>
</dbReference>
<dbReference type="PANTHER" id="PTHR11735">
    <property type="entry name" value="TRNA N6-ADENOSINE THREONYLCARBAMOYLTRANSFERASE"/>
    <property type="match status" value="1"/>
</dbReference>
<proteinExistence type="inferred from homology"/>
<keyword evidence="5" id="KW-0012">Acyltransferase</keyword>
<dbReference type="NCBIfam" id="TIGR03725">
    <property type="entry name" value="T6A_YeaZ"/>
    <property type="match status" value="1"/>
</dbReference>
<evidence type="ECO:0000256" key="1">
    <source>
        <dbReference type="ARBA" id="ARBA00010493"/>
    </source>
</evidence>
<comment type="caution">
    <text evidence="5">The sequence shown here is derived from an EMBL/GenBank/DDBJ whole genome shotgun (WGS) entry which is preliminary data.</text>
</comment>
<name>A0ABU1GTT4_9GAMM</name>
<dbReference type="InterPro" id="IPR043129">
    <property type="entry name" value="ATPase_NBD"/>
</dbReference>
<organism evidence="5 6">
    <name type="scientific">Larsenimonas suaedae</name>
    <dbReference type="NCBI Taxonomy" id="1851019"/>
    <lineage>
        <taxon>Bacteria</taxon>
        <taxon>Pseudomonadati</taxon>
        <taxon>Pseudomonadota</taxon>
        <taxon>Gammaproteobacteria</taxon>
        <taxon>Oceanospirillales</taxon>
        <taxon>Halomonadaceae</taxon>
        <taxon>Larsenimonas</taxon>
    </lineage>
</organism>
<protein>
    <recommendedName>
        <fullName evidence="2">tRNA threonylcarbamoyladenosine biosynthesis protein TsaB</fullName>
    </recommendedName>
    <alternativeName>
        <fullName evidence="3">t(6)A37 threonylcarbamoyladenosine biosynthesis protein TsaB</fullName>
    </alternativeName>
</protein>
<evidence type="ECO:0000313" key="5">
    <source>
        <dbReference type="EMBL" id="MDR5895429.1"/>
    </source>
</evidence>
<dbReference type="InterPro" id="IPR000905">
    <property type="entry name" value="Gcp-like_dom"/>
</dbReference>
<dbReference type="GO" id="GO:0061711">
    <property type="term" value="F:tRNA N(6)-L-threonylcarbamoyladenine synthase activity"/>
    <property type="evidence" value="ECO:0007669"/>
    <property type="project" value="UniProtKB-EC"/>
</dbReference>
<keyword evidence="5" id="KW-0808">Transferase</keyword>
<evidence type="ECO:0000256" key="2">
    <source>
        <dbReference type="ARBA" id="ARBA00019012"/>
    </source>
</evidence>
<evidence type="ECO:0000256" key="3">
    <source>
        <dbReference type="ARBA" id="ARBA00032446"/>
    </source>
</evidence>
<dbReference type="Pfam" id="PF00814">
    <property type="entry name" value="TsaD"/>
    <property type="match status" value="1"/>
</dbReference>
<dbReference type="InterPro" id="IPR022496">
    <property type="entry name" value="T6A_TsaB"/>
</dbReference>
<dbReference type="SUPFAM" id="SSF53067">
    <property type="entry name" value="Actin-like ATPase domain"/>
    <property type="match status" value="2"/>
</dbReference>
<reference evidence="5 6" key="1">
    <citation type="submission" date="2023-04" db="EMBL/GenBank/DDBJ databases">
        <title>A long-awaited taxogenomic arrangement of the family Halomonadaceae.</title>
        <authorList>
            <person name="De La Haba R."/>
            <person name="Chuvochina M."/>
            <person name="Wittouck S."/>
            <person name="Arahal D.R."/>
            <person name="Sanchez-Porro C."/>
            <person name="Hugenholtz P."/>
            <person name="Ventosa A."/>
        </authorList>
    </citation>
    <scope>NUCLEOTIDE SEQUENCE [LARGE SCALE GENOMIC DNA]</scope>
    <source>
        <strain evidence="5 6">DSM 22428</strain>
    </source>
</reference>
<dbReference type="CDD" id="cd24032">
    <property type="entry name" value="ASKHA_NBD_TsaB"/>
    <property type="match status" value="1"/>
</dbReference>
<comment type="similarity">
    <text evidence="1">Belongs to the KAE1 / TsaD family. TsaB subfamily.</text>
</comment>
<gene>
    <name evidence="5" type="primary">tsaB</name>
    <name evidence="5" type="ORF">QC825_05005</name>
</gene>